<comment type="similarity">
    <text evidence="2">Belongs to the CENP-C/MIF2 family.</text>
</comment>
<evidence type="ECO:0000256" key="4">
    <source>
        <dbReference type="ARBA" id="ARBA00023242"/>
    </source>
</evidence>
<feature type="compositionally biased region" description="Basic and acidic residues" evidence="5">
    <location>
        <begin position="565"/>
        <end position="610"/>
    </location>
</feature>
<evidence type="ECO:0000313" key="8">
    <source>
        <dbReference type="EMBL" id="KAF9138405.1"/>
    </source>
</evidence>
<dbReference type="InterPro" id="IPR025974">
    <property type="entry name" value="Mif2/CENP-C_cupin"/>
</dbReference>
<comment type="caution">
    <text evidence="8">The sequence shown here is derived from an EMBL/GenBank/DDBJ whole genome shotgun (WGS) entry which is preliminary data.</text>
</comment>
<feature type="compositionally biased region" description="Basic and acidic residues" evidence="5">
    <location>
        <begin position="277"/>
        <end position="292"/>
    </location>
</feature>
<evidence type="ECO:0000259" key="6">
    <source>
        <dbReference type="Pfam" id="PF11699"/>
    </source>
</evidence>
<feature type="compositionally biased region" description="Basic and acidic residues" evidence="5">
    <location>
        <begin position="179"/>
        <end position="189"/>
    </location>
</feature>
<keyword evidence="4" id="KW-0539">Nucleus</keyword>
<feature type="domain" description="Mif2/CENP-C cupin" evidence="6">
    <location>
        <begin position="674"/>
        <end position="755"/>
    </location>
</feature>
<feature type="compositionally biased region" description="Acidic residues" evidence="5">
    <location>
        <begin position="611"/>
        <end position="623"/>
    </location>
</feature>
<feature type="compositionally biased region" description="Basic and acidic residues" evidence="5">
    <location>
        <begin position="338"/>
        <end position="363"/>
    </location>
</feature>
<dbReference type="Pfam" id="PF11699">
    <property type="entry name" value="CENP-C_C"/>
    <property type="match status" value="1"/>
</dbReference>
<dbReference type="GO" id="GO:0051455">
    <property type="term" value="P:spindle attachment to meiosis I kinetochore"/>
    <property type="evidence" value="ECO:0007669"/>
    <property type="project" value="TreeGrafter"/>
</dbReference>
<dbReference type="OrthoDB" id="1939643at2759"/>
<evidence type="ECO:0000256" key="1">
    <source>
        <dbReference type="ARBA" id="ARBA00004123"/>
    </source>
</evidence>
<comment type="subcellular location">
    <subcellularLocation>
        <location evidence="1">Nucleus</location>
    </subcellularLocation>
</comment>
<feature type="domain" description="Mif2 N-terminal" evidence="7">
    <location>
        <begin position="16"/>
        <end position="102"/>
    </location>
</feature>
<dbReference type="SUPFAM" id="SSF51182">
    <property type="entry name" value="RmlC-like cupins"/>
    <property type="match status" value="1"/>
</dbReference>
<dbReference type="GO" id="GO:0019237">
    <property type="term" value="F:centromeric DNA binding"/>
    <property type="evidence" value="ECO:0007669"/>
    <property type="project" value="InterPro"/>
</dbReference>
<keyword evidence="3" id="KW-0238">DNA-binding</keyword>
<evidence type="ECO:0000313" key="9">
    <source>
        <dbReference type="Proteomes" id="UP000748756"/>
    </source>
</evidence>
<evidence type="ECO:0000256" key="2">
    <source>
        <dbReference type="ARBA" id="ARBA00010291"/>
    </source>
</evidence>
<dbReference type="GO" id="GO:0051382">
    <property type="term" value="P:kinetochore assembly"/>
    <property type="evidence" value="ECO:0007669"/>
    <property type="project" value="InterPro"/>
</dbReference>
<feature type="compositionally biased region" description="Basic and acidic residues" evidence="5">
    <location>
        <begin position="158"/>
        <end position="168"/>
    </location>
</feature>
<name>A0A9P5RP37_9FUNG</name>
<dbReference type="GO" id="GO:0000776">
    <property type="term" value="C:kinetochore"/>
    <property type="evidence" value="ECO:0007669"/>
    <property type="project" value="InterPro"/>
</dbReference>
<dbReference type="CDD" id="cd06993">
    <property type="entry name" value="cupin_CENP-C_C"/>
    <property type="match status" value="1"/>
</dbReference>
<feature type="compositionally biased region" description="Low complexity" evidence="5">
    <location>
        <begin position="468"/>
        <end position="487"/>
    </location>
</feature>
<accession>A0A9P5RP37</accession>
<feature type="compositionally biased region" description="Low complexity" evidence="5">
    <location>
        <begin position="764"/>
        <end position="788"/>
    </location>
</feature>
<dbReference type="Pfam" id="PF15624">
    <property type="entry name" value="Mif2_N"/>
    <property type="match status" value="1"/>
</dbReference>
<feature type="region of interest" description="Disordered" evidence="5">
    <location>
        <begin position="756"/>
        <end position="888"/>
    </location>
</feature>
<dbReference type="InterPro" id="IPR028929">
    <property type="entry name" value="Mif2_N"/>
</dbReference>
<dbReference type="InterPro" id="IPR014710">
    <property type="entry name" value="RmlC-like_jellyroll"/>
</dbReference>
<feature type="compositionally biased region" description="Acidic residues" evidence="5">
    <location>
        <begin position="40"/>
        <end position="53"/>
    </location>
</feature>
<dbReference type="InterPro" id="IPR028386">
    <property type="entry name" value="CENP-C/Mif2/cnp3"/>
</dbReference>
<evidence type="ECO:0008006" key="10">
    <source>
        <dbReference type="Google" id="ProtNLM"/>
    </source>
</evidence>
<sequence>MNKNYDAGPRVRTNNFFDIGVVGRRTGIMMKTNVKKDADGLDNIDDFWDDDNDNSTADNNQIGTQDADQDEFSGEDDFDEEVHPLPFVQKSDPRRYLEQEAPEELLLTPTSRRSRGGSRGNLSGDKPNYGAEGSPSPSIDRIKKRLVFTMDPSNSETEQTRSHREHTNKASFGSPALDRILRDSQDRKANMTMNASRDSAWPLKGTSIGPTSSTAAINNRAPAKAAPRKAPAKQIAARPSQAPVPSRRPTDLPKAFDFGGYSDDQYDDLGLPNNNMESKRNDANDASDDGRELTPPPPPPPRATAAKAKSVRTVSEFKQKSRVPPAWLAVSDEDEPIHDELETRREDDDRLRFSDEDDPIRSGDDEESEEDEEALQDNRRKMSAFSQKKRTTSIQEPASLYKGAKRAAGAIVTTAKQKYIPKKSASSTTVRQKQRRSDDVDDDEEVKEENEEEEDYGEVPSMTRSKGKSTASSGTSRSSSNNAATKKTGTTRYSGQEVPIVPEQNAEETGVRRSSRTKVAPLKFWMNEKVVYGKSSEGPVIKSVIRAPSEEPQEKRKRMPVKPQRTAEKKEKEKGKEKGKEKVKMKEKQKVEKKNAREDSEESGQEHAPEEDIDDSMDMDEDQAETRKGLHEDPKVTADILVFGSDDVVSQDIAESDSSILFRNVQSGEYQLHRGLEDPGYVVTGTMKIKPNGRKPVNSGTNTSMVFYVIKGLVQVKVHESEFVVSTGGRFLVPRGNTYSILNVSTKESTLFFVQTKQPRPDATETTATASPPAASISITAASSTQPSVKRRSEAGENTAVRAGSDFSERSLLPPPEEKTTTAAAHPRPSSPEPTRPSPNKRRLTSARRLLSTSPSPLLPPQLASSTEETASSNDGAGVNRQLSALAS</sequence>
<dbReference type="PANTHER" id="PTHR16684:SF11">
    <property type="entry name" value="CENTROMERE PROTEIN C"/>
    <property type="match status" value="1"/>
</dbReference>
<protein>
    <recommendedName>
        <fullName evidence="10">Mif2/CENP-C cupin domain-containing protein</fullName>
    </recommendedName>
</protein>
<keyword evidence="9" id="KW-1185">Reference proteome</keyword>
<dbReference type="Gene3D" id="2.60.120.10">
    <property type="entry name" value="Jelly Rolls"/>
    <property type="match status" value="1"/>
</dbReference>
<evidence type="ECO:0000256" key="5">
    <source>
        <dbReference type="SAM" id="MobiDB-lite"/>
    </source>
</evidence>
<dbReference type="EMBL" id="JAAAUQ010001474">
    <property type="protein sequence ID" value="KAF9138405.1"/>
    <property type="molecule type" value="Genomic_DNA"/>
</dbReference>
<dbReference type="Proteomes" id="UP000748756">
    <property type="component" value="Unassembled WGS sequence"/>
</dbReference>
<gene>
    <name evidence="8" type="ORF">BG015_002394</name>
</gene>
<feature type="compositionally biased region" description="Polar residues" evidence="5">
    <location>
        <begin position="868"/>
        <end position="888"/>
    </location>
</feature>
<feature type="compositionally biased region" description="Low complexity" evidence="5">
    <location>
        <begin position="847"/>
        <end position="867"/>
    </location>
</feature>
<dbReference type="GO" id="GO:0005634">
    <property type="term" value="C:nucleus"/>
    <property type="evidence" value="ECO:0007669"/>
    <property type="project" value="UniProtKB-SubCell"/>
</dbReference>
<dbReference type="PANTHER" id="PTHR16684">
    <property type="entry name" value="CENTROMERE PROTEIN C"/>
    <property type="match status" value="1"/>
</dbReference>
<dbReference type="AlphaFoldDB" id="A0A9P5RP37"/>
<feature type="compositionally biased region" description="Acidic residues" evidence="5">
    <location>
        <begin position="364"/>
        <end position="375"/>
    </location>
</feature>
<reference evidence="8" key="1">
    <citation type="journal article" date="2020" name="Fungal Divers.">
        <title>Resolving the Mortierellaceae phylogeny through synthesis of multi-gene phylogenetics and phylogenomics.</title>
        <authorList>
            <person name="Vandepol N."/>
            <person name="Liber J."/>
            <person name="Desiro A."/>
            <person name="Na H."/>
            <person name="Kennedy M."/>
            <person name="Barry K."/>
            <person name="Grigoriev I.V."/>
            <person name="Miller A.N."/>
            <person name="O'Donnell K."/>
            <person name="Stajich J.E."/>
            <person name="Bonito G."/>
        </authorList>
    </citation>
    <scope>NUCLEOTIDE SEQUENCE</scope>
    <source>
        <strain evidence="8">NRRL 6426</strain>
    </source>
</reference>
<dbReference type="InterPro" id="IPR011051">
    <property type="entry name" value="RmlC_Cupin_sf"/>
</dbReference>
<feature type="compositionally biased region" description="Low complexity" evidence="5">
    <location>
        <begin position="215"/>
        <end position="225"/>
    </location>
</feature>
<evidence type="ECO:0000256" key="3">
    <source>
        <dbReference type="ARBA" id="ARBA00023125"/>
    </source>
</evidence>
<evidence type="ECO:0000259" key="7">
    <source>
        <dbReference type="Pfam" id="PF15624"/>
    </source>
</evidence>
<feature type="compositionally biased region" description="Acidic residues" evidence="5">
    <location>
        <begin position="439"/>
        <end position="457"/>
    </location>
</feature>
<dbReference type="GO" id="GO:0051315">
    <property type="term" value="P:attachment of mitotic spindle microtubules to kinetochore"/>
    <property type="evidence" value="ECO:0007669"/>
    <property type="project" value="TreeGrafter"/>
</dbReference>
<proteinExistence type="inferred from homology"/>
<organism evidence="8 9">
    <name type="scientific">Linnemannia schmuckeri</name>
    <dbReference type="NCBI Taxonomy" id="64567"/>
    <lineage>
        <taxon>Eukaryota</taxon>
        <taxon>Fungi</taxon>
        <taxon>Fungi incertae sedis</taxon>
        <taxon>Mucoromycota</taxon>
        <taxon>Mortierellomycotina</taxon>
        <taxon>Mortierellomycetes</taxon>
        <taxon>Mortierellales</taxon>
        <taxon>Mortierellaceae</taxon>
        <taxon>Linnemannia</taxon>
    </lineage>
</organism>
<feature type="compositionally biased region" description="Acidic residues" evidence="5">
    <location>
        <begin position="67"/>
        <end position="80"/>
    </location>
</feature>
<feature type="region of interest" description="Disordered" evidence="5">
    <location>
        <begin position="39"/>
        <end position="630"/>
    </location>
</feature>